<evidence type="ECO:0000256" key="2">
    <source>
        <dbReference type="SAM" id="Phobius"/>
    </source>
</evidence>
<organism evidence="5 6">
    <name type="scientific">Actinia tenebrosa</name>
    <name type="common">Australian red waratah sea anemone</name>
    <dbReference type="NCBI Taxonomy" id="6105"/>
    <lineage>
        <taxon>Eukaryota</taxon>
        <taxon>Metazoa</taxon>
        <taxon>Cnidaria</taxon>
        <taxon>Anthozoa</taxon>
        <taxon>Hexacorallia</taxon>
        <taxon>Actiniaria</taxon>
        <taxon>Actiniidae</taxon>
        <taxon>Actinia</taxon>
    </lineage>
</organism>
<evidence type="ECO:0000256" key="3">
    <source>
        <dbReference type="SAM" id="SignalP"/>
    </source>
</evidence>
<feature type="domain" description="Fibronectin type-III" evidence="4">
    <location>
        <begin position="28"/>
        <end position="116"/>
    </location>
</feature>
<name>A0A6P8I420_ACTTE</name>
<keyword evidence="5" id="KW-1185">Reference proteome</keyword>
<dbReference type="OrthoDB" id="5951020at2759"/>
<accession>A0A6P8I420</accession>
<dbReference type="SUPFAM" id="SSF49265">
    <property type="entry name" value="Fibronectin type III"/>
    <property type="match status" value="1"/>
</dbReference>
<keyword evidence="2" id="KW-0472">Membrane</keyword>
<dbReference type="CDD" id="cd18724">
    <property type="entry name" value="PIN_LabA-like"/>
    <property type="match status" value="1"/>
</dbReference>
<dbReference type="InParanoid" id="A0A6P8I420"/>
<evidence type="ECO:0000259" key="4">
    <source>
        <dbReference type="PROSITE" id="PS50853"/>
    </source>
</evidence>
<dbReference type="RefSeq" id="XP_031559540.1">
    <property type="nucleotide sequence ID" value="XM_031703680.1"/>
</dbReference>
<dbReference type="InterPro" id="IPR003961">
    <property type="entry name" value="FN3_dom"/>
</dbReference>
<dbReference type="Proteomes" id="UP000515163">
    <property type="component" value="Unplaced"/>
</dbReference>
<feature type="region of interest" description="Disordered" evidence="1">
    <location>
        <begin position="375"/>
        <end position="394"/>
    </location>
</feature>
<dbReference type="InterPro" id="IPR013783">
    <property type="entry name" value="Ig-like_fold"/>
</dbReference>
<keyword evidence="2" id="KW-1133">Transmembrane helix</keyword>
<dbReference type="AlphaFoldDB" id="A0A6P8I420"/>
<evidence type="ECO:0000313" key="5">
    <source>
        <dbReference type="Proteomes" id="UP000515163"/>
    </source>
</evidence>
<feature type="chain" id="PRO_5027947745" evidence="3">
    <location>
        <begin position="21"/>
        <end position="610"/>
    </location>
</feature>
<dbReference type="CDD" id="cd00063">
    <property type="entry name" value="FN3"/>
    <property type="match status" value="1"/>
</dbReference>
<gene>
    <name evidence="6" type="primary">LOC116295765</name>
</gene>
<dbReference type="PROSITE" id="PS50853">
    <property type="entry name" value="FN3"/>
    <property type="match status" value="1"/>
</dbReference>
<dbReference type="Gene3D" id="3.40.50.1010">
    <property type="entry name" value="5'-nuclease"/>
    <property type="match status" value="1"/>
</dbReference>
<dbReference type="Gene3D" id="2.60.40.10">
    <property type="entry name" value="Immunoglobulins"/>
    <property type="match status" value="1"/>
</dbReference>
<evidence type="ECO:0000256" key="1">
    <source>
        <dbReference type="SAM" id="MobiDB-lite"/>
    </source>
</evidence>
<keyword evidence="3" id="KW-0732">Signal</keyword>
<keyword evidence="2" id="KW-0812">Transmembrane</keyword>
<feature type="compositionally biased region" description="Polar residues" evidence="1">
    <location>
        <begin position="375"/>
        <end position="384"/>
    </location>
</feature>
<proteinExistence type="predicted"/>
<sequence length="610" mass="68999">MALALVGMLMVLSTCTPAMEARVRSPERPVVPNVTATSPTEIKMSWCRVKPNNIEIDHYELYIDNELEYSGIDVMYVAKRLKPWTWYEVKLRSCGFQPGFTCSPFSRPKLVKTLADGENATAIPSTATVFKVVVLPTYMFIAGVLVGVVVLAMALVWRYLKSNDLWMIEPAFELPTHLPPRGRTCLNGKIAKLNSFQLSNLVGQNKDSGKTDERRDLGKENVYHQITETEEGICSNNKSIEDFTVRKQETVLEEMEEERLSLVDLKTIAQDGTMNKDPRLGSDNNHLNSHYQNEYLVEKPYSGHLDEQVISDGSQEMKPYIVQDNSFGDLHFSPNLVIKENNVEGLCSNSEQQESFPKCERKLTEHDLSVQQADQVKDTQMNQTSSSSSGSQDVTKGAVIVVDNSNIYIGAQECASAYNAGERKRHVRVKLQNLVKILEKNRSKERTFVCGSSPPATEHVWDIYRHLGYVVDLEDRRGKDEQRVDEGLHLFIYKAICELSPRVLVLASGDGMKGKSENSTSFPGCAMMALEKGWLVEVHSWKHSLSAEWYKLAKKYPEHLSIHYLDKYVNHITFVDGKHGRKCLPLTGIHERERMGSFESRPGRLTYHNG</sequence>
<dbReference type="GeneID" id="116295765"/>
<reference evidence="6" key="1">
    <citation type="submission" date="2025-08" db="UniProtKB">
        <authorList>
            <consortium name="RefSeq"/>
        </authorList>
    </citation>
    <scope>IDENTIFICATION</scope>
    <source>
        <tissue evidence="6">Tentacle</tissue>
    </source>
</reference>
<feature type="transmembrane region" description="Helical" evidence="2">
    <location>
        <begin position="138"/>
        <end position="160"/>
    </location>
</feature>
<protein>
    <submittedName>
        <fullName evidence="6">Uncharacterized protein LOC116295765</fullName>
    </submittedName>
</protein>
<evidence type="ECO:0000313" key="6">
    <source>
        <dbReference type="RefSeq" id="XP_031559540.1"/>
    </source>
</evidence>
<dbReference type="InterPro" id="IPR036116">
    <property type="entry name" value="FN3_sf"/>
</dbReference>
<feature type="signal peptide" evidence="3">
    <location>
        <begin position="1"/>
        <end position="20"/>
    </location>
</feature>
<dbReference type="KEGG" id="aten:116295765"/>